<evidence type="ECO:0000256" key="2">
    <source>
        <dbReference type="ARBA" id="ARBA00022737"/>
    </source>
</evidence>
<dbReference type="AlphaFoldDB" id="A0AAD7DTA4"/>
<dbReference type="PROSITE" id="PS50082">
    <property type="entry name" value="WD_REPEATS_2"/>
    <property type="match status" value="1"/>
</dbReference>
<reference evidence="4" key="1">
    <citation type="submission" date="2023-03" db="EMBL/GenBank/DDBJ databases">
        <title>Massive genome expansion in bonnet fungi (Mycena s.s.) driven by repeated elements and novel gene families across ecological guilds.</title>
        <authorList>
            <consortium name="Lawrence Berkeley National Laboratory"/>
            <person name="Harder C.B."/>
            <person name="Miyauchi S."/>
            <person name="Viragh M."/>
            <person name="Kuo A."/>
            <person name="Thoen E."/>
            <person name="Andreopoulos B."/>
            <person name="Lu D."/>
            <person name="Skrede I."/>
            <person name="Drula E."/>
            <person name="Henrissat B."/>
            <person name="Morin E."/>
            <person name="Kohler A."/>
            <person name="Barry K."/>
            <person name="LaButti K."/>
            <person name="Morin E."/>
            <person name="Salamov A."/>
            <person name="Lipzen A."/>
            <person name="Mereny Z."/>
            <person name="Hegedus B."/>
            <person name="Baldrian P."/>
            <person name="Stursova M."/>
            <person name="Weitz H."/>
            <person name="Taylor A."/>
            <person name="Grigoriev I.V."/>
            <person name="Nagy L.G."/>
            <person name="Martin F."/>
            <person name="Kauserud H."/>
        </authorList>
    </citation>
    <scope>NUCLEOTIDE SEQUENCE</scope>
    <source>
        <strain evidence="4">CBHHK067</strain>
    </source>
</reference>
<dbReference type="PROSITE" id="PS00678">
    <property type="entry name" value="WD_REPEATS_1"/>
    <property type="match status" value="1"/>
</dbReference>
<dbReference type="InterPro" id="IPR015943">
    <property type="entry name" value="WD40/YVTN_repeat-like_dom_sf"/>
</dbReference>
<dbReference type="SUPFAM" id="SSF50978">
    <property type="entry name" value="WD40 repeat-like"/>
    <property type="match status" value="1"/>
</dbReference>
<evidence type="ECO:0000313" key="4">
    <source>
        <dbReference type="EMBL" id="KAJ7698646.1"/>
    </source>
</evidence>
<gene>
    <name evidence="4" type="ORF">B0H17DRAFT_927095</name>
</gene>
<feature type="non-terminal residue" evidence="4">
    <location>
        <position position="222"/>
    </location>
</feature>
<keyword evidence="5" id="KW-1185">Reference proteome</keyword>
<sequence length="222" mass="23474">MLNDLEATRSASGSPGLITLVTISPHTSHMASCVDDFSIEISSSATGQILGERLLGHIDKINSAIFSANGSLLVSASSDMTVRLWDVDKVCTRGEPIRGHSGSVMGAASSPCGIKIASVSLDQTVGTDWWSWSLSGLATGHISNGVSLYSRLQELRFSPDGTQAVGIYNDSILTVSDIETRVVARIPTPEDTAQILAVYWVPGGNLIAIDSVATLRVWNTNT</sequence>
<dbReference type="PROSITE" id="PS50294">
    <property type="entry name" value="WD_REPEATS_REGION"/>
    <property type="match status" value="1"/>
</dbReference>
<dbReference type="EMBL" id="JARKIE010000025">
    <property type="protein sequence ID" value="KAJ7698646.1"/>
    <property type="molecule type" value="Genomic_DNA"/>
</dbReference>
<keyword evidence="2" id="KW-0677">Repeat</keyword>
<dbReference type="Gene3D" id="2.130.10.10">
    <property type="entry name" value="YVTN repeat-like/Quinoprotein amine dehydrogenase"/>
    <property type="match status" value="1"/>
</dbReference>
<dbReference type="InterPro" id="IPR019775">
    <property type="entry name" value="WD40_repeat_CS"/>
</dbReference>
<dbReference type="InterPro" id="IPR001680">
    <property type="entry name" value="WD40_rpt"/>
</dbReference>
<dbReference type="PANTHER" id="PTHR19848:SF8">
    <property type="entry name" value="F-BOX AND WD REPEAT DOMAIN CONTAINING 7"/>
    <property type="match status" value="1"/>
</dbReference>
<keyword evidence="1 3" id="KW-0853">WD repeat</keyword>
<evidence type="ECO:0000256" key="3">
    <source>
        <dbReference type="PROSITE-ProRule" id="PRU00221"/>
    </source>
</evidence>
<organism evidence="4 5">
    <name type="scientific">Mycena rosella</name>
    <name type="common">Pink bonnet</name>
    <name type="synonym">Agaricus rosellus</name>
    <dbReference type="NCBI Taxonomy" id="1033263"/>
    <lineage>
        <taxon>Eukaryota</taxon>
        <taxon>Fungi</taxon>
        <taxon>Dikarya</taxon>
        <taxon>Basidiomycota</taxon>
        <taxon>Agaricomycotina</taxon>
        <taxon>Agaricomycetes</taxon>
        <taxon>Agaricomycetidae</taxon>
        <taxon>Agaricales</taxon>
        <taxon>Marasmiineae</taxon>
        <taxon>Mycenaceae</taxon>
        <taxon>Mycena</taxon>
    </lineage>
</organism>
<accession>A0AAD7DTA4</accession>
<evidence type="ECO:0000256" key="1">
    <source>
        <dbReference type="ARBA" id="ARBA00022574"/>
    </source>
</evidence>
<dbReference type="PANTHER" id="PTHR19848">
    <property type="entry name" value="WD40 REPEAT PROTEIN"/>
    <property type="match status" value="1"/>
</dbReference>
<proteinExistence type="predicted"/>
<dbReference type="InterPro" id="IPR036322">
    <property type="entry name" value="WD40_repeat_dom_sf"/>
</dbReference>
<dbReference type="Pfam" id="PF00400">
    <property type="entry name" value="WD40"/>
    <property type="match status" value="2"/>
</dbReference>
<name>A0AAD7DTA4_MYCRO</name>
<comment type="caution">
    <text evidence="4">The sequence shown here is derived from an EMBL/GenBank/DDBJ whole genome shotgun (WGS) entry which is preliminary data.</text>
</comment>
<feature type="repeat" description="WD" evidence="3">
    <location>
        <begin position="54"/>
        <end position="88"/>
    </location>
</feature>
<dbReference type="SMART" id="SM00320">
    <property type="entry name" value="WD40"/>
    <property type="match status" value="4"/>
</dbReference>
<evidence type="ECO:0000313" key="5">
    <source>
        <dbReference type="Proteomes" id="UP001221757"/>
    </source>
</evidence>
<protein>
    <submittedName>
        <fullName evidence="4">WD40-repeat-containing domain protein</fullName>
    </submittedName>
</protein>
<dbReference type="Proteomes" id="UP001221757">
    <property type="component" value="Unassembled WGS sequence"/>
</dbReference>